<keyword evidence="3" id="KW-1185">Reference proteome</keyword>
<organism evidence="2 3">
    <name type="scientific">Lepidopterella palustris CBS 459.81</name>
    <dbReference type="NCBI Taxonomy" id="1314670"/>
    <lineage>
        <taxon>Eukaryota</taxon>
        <taxon>Fungi</taxon>
        <taxon>Dikarya</taxon>
        <taxon>Ascomycota</taxon>
        <taxon>Pezizomycotina</taxon>
        <taxon>Dothideomycetes</taxon>
        <taxon>Pleosporomycetidae</taxon>
        <taxon>Mytilinidiales</taxon>
        <taxon>Argynnaceae</taxon>
        <taxon>Lepidopterella</taxon>
    </lineage>
</organism>
<feature type="compositionally biased region" description="Polar residues" evidence="1">
    <location>
        <begin position="359"/>
        <end position="378"/>
    </location>
</feature>
<feature type="compositionally biased region" description="Polar residues" evidence="1">
    <location>
        <begin position="284"/>
        <end position="301"/>
    </location>
</feature>
<feature type="compositionally biased region" description="Polar residues" evidence="1">
    <location>
        <begin position="521"/>
        <end position="534"/>
    </location>
</feature>
<dbReference type="Proteomes" id="UP000250266">
    <property type="component" value="Unassembled WGS sequence"/>
</dbReference>
<gene>
    <name evidence="2" type="ORF">K432DRAFT_199388</name>
</gene>
<dbReference type="EMBL" id="KV744872">
    <property type="protein sequence ID" value="OCK83024.1"/>
    <property type="molecule type" value="Genomic_DNA"/>
</dbReference>
<feature type="compositionally biased region" description="Polar residues" evidence="1">
    <location>
        <begin position="258"/>
        <end position="271"/>
    </location>
</feature>
<reference evidence="2 3" key="1">
    <citation type="journal article" date="2016" name="Nat. Commun.">
        <title>Ectomycorrhizal ecology is imprinted in the genome of the dominant symbiotic fungus Cenococcum geophilum.</title>
        <authorList>
            <consortium name="DOE Joint Genome Institute"/>
            <person name="Peter M."/>
            <person name="Kohler A."/>
            <person name="Ohm R.A."/>
            <person name="Kuo A."/>
            <person name="Krutzmann J."/>
            <person name="Morin E."/>
            <person name="Arend M."/>
            <person name="Barry K.W."/>
            <person name="Binder M."/>
            <person name="Choi C."/>
            <person name="Clum A."/>
            <person name="Copeland A."/>
            <person name="Grisel N."/>
            <person name="Haridas S."/>
            <person name="Kipfer T."/>
            <person name="LaButti K."/>
            <person name="Lindquist E."/>
            <person name="Lipzen A."/>
            <person name="Maire R."/>
            <person name="Meier B."/>
            <person name="Mihaltcheva S."/>
            <person name="Molinier V."/>
            <person name="Murat C."/>
            <person name="Poggeler S."/>
            <person name="Quandt C.A."/>
            <person name="Sperisen C."/>
            <person name="Tritt A."/>
            <person name="Tisserant E."/>
            <person name="Crous P.W."/>
            <person name="Henrissat B."/>
            <person name="Nehls U."/>
            <person name="Egli S."/>
            <person name="Spatafora J.W."/>
            <person name="Grigoriev I.V."/>
            <person name="Martin F.M."/>
        </authorList>
    </citation>
    <scope>NUCLEOTIDE SEQUENCE [LARGE SCALE GENOMIC DNA]</scope>
    <source>
        <strain evidence="2 3">CBS 459.81</strain>
    </source>
</reference>
<sequence length="554" mass="59208">MLWALFERCSRKASLLTKSEFGFKTPHDYSPPFISSAARFSPKVNGGSFRSLPASASNTMGTPHRGLPPPAAMTLPDPGRGPPPMSQPMGQMPAPPSQWQGAEESMRNWLMAKAEEDKRKQEEEKTRQEGLRLEQRKIEQSMLRESMQGGIPPHLVPMIFAGIGGGNLANISLDWLQQYVAQLQAAQQQQQSLSQAPVSPELRRETRLISQPQPGVYGVAPQAPQSALSTTSVLPGQPLIAQPQHAAFATSAYAGGSLSPTSRARATQTSGHVGAPTSAPRPPAQSQLPRLTTNEMHIQQPPTAPAGVHSLQQQSQPLQEQQSSSPSIYFHHWVPPTSQGGGGTSANPPATPSGKHHASFSSHHYTASHASDPDYTSSPKKRKAQGGHQAAPPPTTTYTSPSFSQISSSASTPARRGHARARSDASTRGFEGPAGPVSRRGTISSQGQAESGAHADAAVSTEQRLQQPPRGAEGQIHQHQQPQQSQPQHHGQRPYHYQQPRNDRHESGQQARGATPMGNIAIQSETRQSAQPQHSAGPERGSAPGSPKQEAGGQ</sequence>
<evidence type="ECO:0000256" key="1">
    <source>
        <dbReference type="SAM" id="MobiDB-lite"/>
    </source>
</evidence>
<feature type="compositionally biased region" description="Low complexity" evidence="1">
    <location>
        <begin position="474"/>
        <end position="489"/>
    </location>
</feature>
<name>A0A8E2JHQ7_9PEZI</name>
<feature type="compositionally biased region" description="Low complexity" evidence="1">
    <location>
        <begin position="396"/>
        <end position="411"/>
    </location>
</feature>
<feature type="region of interest" description="Disordered" evidence="1">
    <location>
        <begin position="56"/>
        <end position="99"/>
    </location>
</feature>
<evidence type="ECO:0000313" key="2">
    <source>
        <dbReference type="EMBL" id="OCK83024.1"/>
    </source>
</evidence>
<feature type="compositionally biased region" description="Low complexity" evidence="1">
    <location>
        <begin position="310"/>
        <end position="327"/>
    </location>
</feature>
<accession>A0A8E2JHQ7</accession>
<feature type="region of interest" description="Disordered" evidence="1">
    <location>
        <begin position="255"/>
        <end position="554"/>
    </location>
</feature>
<dbReference type="OrthoDB" id="20105at2759"/>
<protein>
    <submittedName>
        <fullName evidence="2">Uncharacterized protein</fullName>
    </submittedName>
</protein>
<evidence type="ECO:0000313" key="3">
    <source>
        <dbReference type="Proteomes" id="UP000250266"/>
    </source>
</evidence>
<proteinExistence type="predicted"/>
<dbReference type="AlphaFoldDB" id="A0A8E2JHQ7"/>